<evidence type="ECO:0000256" key="1">
    <source>
        <dbReference type="ARBA" id="ARBA00022527"/>
    </source>
</evidence>
<evidence type="ECO:0000256" key="4">
    <source>
        <dbReference type="ARBA" id="ARBA00022777"/>
    </source>
</evidence>
<gene>
    <name evidence="5" type="ORF">CCMP2556_LOCUS39962</name>
</gene>
<name>A0ABP0Q1H6_9DINO</name>
<dbReference type="Proteomes" id="UP001642484">
    <property type="component" value="Unassembled WGS sequence"/>
</dbReference>
<sequence>MAKPVFVVSDCTGESAERTVRCALGQFGHCFERSCQADITIFRFATSTMIQEIVRQAKERNAFIVFTLVDPVANSLLEKHCEEHDVTCHDLWSPLLEKLEGYFDANRLGVPGRRQYADESYMNLIECIEYTRLFDDGVHPQRWAEADMMIVGPSRSGKTPLSFFMAQRGYKVANYPLVPDETPPEELWTFPQDRVFALTIEPKKLAGIRNVRMKSLNMGLKSTYGKLSTVREEVDWCKKLYRAHPRWTILDTTDTGIEENCAAILKRLDAVGVAGRVSNADSPSAI</sequence>
<evidence type="ECO:0000256" key="3">
    <source>
        <dbReference type="ARBA" id="ARBA00022741"/>
    </source>
</evidence>
<keyword evidence="1" id="KW-0723">Serine/threonine-protein kinase</keyword>
<keyword evidence="2" id="KW-0808">Transferase</keyword>
<dbReference type="EMBL" id="CAXAMN010023865">
    <property type="protein sequence ID" value="CAK9081708.1"/>
    <property type="molecule type" value="Genomic_DNA"/>
</dbReference>
<organism evidence="5 6">
    <name type="scientific">Durusdinium trenchii</name>
    <dbReference type="NCBI Taxonomy" id="1381693"/>
    <lineage>
        <taxon>Eukaryota</taxon>
        <taxon>Sar</taxon>
        <taxon>Alveolata</taxon>
        <taxon>Dinophyceae</taxon>
        <taxon>Suessiales</taxon>
        <taxon>Symbiodiniaceae</taxon>
        <taxon>Durusdinium</taxon>
    </lineage>
</organism>
<dbReference type="InterPro" id="IPR005177">
    <property type="entry name" value="Kinase-pyrophosphorylase"/>
</dbReference>
<dbReference type="PANTHER" id="PTHR31756">
    <property type="entry name" value="PYRUVATE, PHOSPHATE DIKINASE REGULATORY PROTEIN 1, CHLOROPLASTIC"/>
    <property type="match status" value="1"/>
</dbReference>
<protein>
    <recommendedName>
        <fullName evidence="7">Pyruvate, phosphate dikinase regulatory protein</fullName>
    </recommendedName>
</protein>
<accession>A0ABP0Q1H6</accession>
<comment type="caution">
    <text evidence="5">The sequence shown here is derived from an EMBL/GenBank/DDBJ whole genome shotgun (WGS) entry which is preliminary data.</text>
</comment>
<dbReference type="PANTHER" id="PTHR31756:SF3">
    <property type="entry name" value="PYRUVATE, PHOSPHATE DIKINASE REGULATORY PROTEIN 1, CHLOROPLASTIC"/>
    <property type="match status" value="1"/>
</dbReference>
<evidence type="ECO:0000256" key="2">
    <source>
        <dbReference type="ARBA" id="ARBA00022679"/>
    </source>
</evidence>
<proteinExistence type="predicted"/>
<evidence type="ECO:0000313" key="6">
    <source>
        <dbReference type="Proteomes" id="UP001642484"/>
    </source>
</evidence>
<dbReference type="Pfam" id="PF03618">
    <property type="entry name" value="Kinase-PPPase"/>
    <property type="match status" value="1"/>
</dbReference>
<reference evidence="5 6" key="1">
    <citation type="submission" date="2024-02" db="EMBL/GenBank/DDBJ databases">
        <authorList>
            <person name="Chen Y."/>
            <person name="Shah S."/>
            <person name="Dougan E. K."/>
            <person name="Thang M."/>
            <person name="Chan C."/>
        </authorList>
    </citation>
    <scope>NUCLEOTIDE SEQUENCE [LARGE SCALE GENOMIC DNA]</scope>
</reference>
<evidence type="ECO:0000313" key="5">
    <source>
        <dbReference type="EMBL" id="CAK9081708.1"/>
    </source>
</evidence>
<keyword evidence="6" id="KW-1185">Reference proteome</keyword>
<dbReference type="NCBIfam" id="NF003742">
    <property type="entry name" value="PRK05339.1"/>
    <property type="match status" value="1"/>
</dbReference>
<keyword evidence="4" id="KW-0418">Kinase</keyword>
<evidence type="ECO:0008006" key="7">
    <source>
        <dbReference type="Google" id="ProtNLM"/>
    </source>
</evidence>
<keyword evidence="3" id="KW-0547">Nucleotide-binding</keyword>